<accession>A0A7K3QNU8</accession>
<evidence type="ECO:0008006" key="3">
    <source>
        <dbReference type="Google" id="ProtNLM"/>
    </source>
</evidence>
<gene>
    <name evidence="1" type="ORF">G3I21_07280</name>
</gene>
<organism evidence="1 2">
    <name type="scientific">Streptomyces bauhiniae</name>
    <dbReference type="NCBI Taxonomy" id="2340725"/>
    <lineage>
        <taxon>Bacteria</taxon>
        <taxon>Bacillati</taxon>
        <taxon>Actinomycetota</taxon>
        <taxon>Actinomycetes</taxon>
        <taxon>Kitasatosporales</taxon>
        <taxon>Streptomycetaceae</taxon>
        <taxon>Streptomyces</taxon>
    </lineage>
</organism>
<dbReference type="RefSeq" id="WP_164187407.1">
    <property type="nucleotide sequence ID" value="NZ_JAAGMR010000091.1"/>
</dbReference>
<dbReference type="EMBL" id="JAAGMR010000091">
    <property type="protein sequence ID" value="NEB91522.1"/>
    <property type="molecule type" value="Genomic_DNA"/>
</dbReference>
<proteinExistence type="predicted"/>
<name>A0A7K3QNU8_9ACTN</name>
<evidence type="ECO:0000313" key="1">
    <source>
        <dbReference type="EMBL" id="NEB91522.1"/>
    </source>
</evidence>
<sequence>MTASATGRFDPARVAHLSGRFAPVTEEVAEAALVVEGELPADLDRVPLGLHGNWLPTGE</sequence>
<dbReference type="Proteomes" id="UP000470520">
    <property type="component" value="Unassembled WGS sequence"/>
</dbReference>
<comment type="caution">
    <text evidence="1">The sequence shown here is derived from an EMBL/GenBank/DDBJ whole genome shotgun (WGS) entry which is preliminary data.</text>
</comment>
<protein>
    <recommendedName>
        <fullName evidence="3">Dioxygenase</fullName>
    </recommendedName>
</protein>
<reference evidence="1 2" key="1">
    <citation type="submission" date="2020-01" db="EMBL/GenBank/DDBJ databases">
        <title>Insect and environment-associated Actinomycetes.</title>
        <authorList>
            <person name="Currrie C."/>
            <person name="Chevrette M."/>
            <person name="Carlson C."/>
            <person name="Stubbendieck R."/>
            <person name="Wendt-Pienkowski E."/>
        </authorList>
    </citation>
    <scope>NUCLEOTIDE SEQUENCE [LARGE SCALE GENOMIC DNA]</scope>
    <source>
        <strain evidence="1 2">SID7754</strain>
    </source>
</reference>
<evidence type="ECO:0000313" key="2">
    <source>
        <dbReference type="Proteomes" id="UP000470520"/>
    </source>
</evidence>
<dbReference type="AlphaFoldDB" id="A0A7K3QNU8"/>